<feature type="transmembrane region" description="Helical" evidence="1">
    <location>
        <begin position="120"/>
        <end position="140"/>
    </location>
</feature>
<keyword evidence="1" id="KW-1133">Transmembrane helix</keyword>
<sequence length="178" mass="19917">MKITEISTTILSALLSCIAILIMIVCMQIGGLISAIALGIWFAILMLALIDLIRTTINPKFKSMGIGIIVDENGKRQLNPTAWDECIIAYENRWKSLVFWLSLLIQMTWLAALLHYGHLYVAIIFVISLAITEVTSYRVYKCIKKNKLGWGAAGFIIGIQDFMKDISKENKSTNGEES</sequence>
<gene>
    <name evidence="2" type="ORF">LCGC14_1345330</name>
</gene>
<evidence type="ECO:0000313" key="2">
    <source>
        <dbReference type="EMBL" id="KKM79890.1"/>
    </source>
</evidence>
<protein>
    <submittedName>
        <fullName evidence="2">Uncharacterized protein</fullName>
    </submittedName>
</protein>
<dbReference type="AlphaFoldDB" id="A0A0F9MTD2"/>
<feature type="transmembrane region" description="Helical" evidence="1">
    <location>
        <begin position="97"/>
        <end position="114"/>
    </location>
</feature>
<name>A0A0F9MTD2_9ZZZZ</name>
<dbReference type="EMBL" id="LAZR01008271">
    <property type="protein sequence ID" value="KKM79890.1"/>
    <property type="molecule type" value="Genomic_DNA"/>
</dbReference>
<organism evidence="2">
    <name type="scientific">marine sediment metagenome</name>
    <dbReference type="NCBI Taxonomy" id="412755"/>
    <lineage>
        <taxon>unclassified sequences</taxon>
        <taxon>metagenomes</taxon>
        <taxon>ecological metagenomes</taxon>
    </lineage>
</organism>
<keyword evidence="1" id="KW-0472">Membrane</keyword>
<keyword evidence="1" id="KW-0812">Transmembrane</keyword>
<comment type="caution">
    <text evidence="2">The sequence shown here is derived from an EMBL/GenBank/DDBJ whole genome shotgun (WGS) entry which is preliminary data.</text>
</comment>
<accession>A0A0F9MTD2</accession>
<dbReference type="PROSITE" id="PS51257">
    <property type="entry name" value="PROKAR_LIPOPROTEIN"/>
    <property type="match status" value="1"/>
</dbReference>
<feature type="transmembrane region" description="Helical" evidence="1">
    <location>
        <begin position="7"/>
        <end position="25"/>
    </location>
</feature>
<feature type="transmembrane region" description="Helical" evidence="1">
    <location>
        <begin position="31"/>
        <end position="53"/>
    </location>
</feature>
<reference evidence="2" key="1">
    <citation type="journal article" date="2015" name="Nature">
        <title>Complex archaea that bridge the gap between prokaryotes and eukaryotes.</title>
        <authorList>
            <person name="Spang A."/>
            <person name="Saw J.H."/>
            <person name="Jorgensen S.L."/>
            <person name="Zaremba-Niedzwiedzka K."/>
            <person name="Martijn J."/>
            <person name="Lind A.E."/>
            <person name="van Eijk R."/>
            <person name="Schleper C."/>
            <person name="Guy L."/>
            <person name="Ettema T.J."/>
        </authorList>
    </citation>
    <scope>NUCLEOTIDE SEQUENCE</scope>
</reference>
<proteinExistence type="predicted"/>
<evidence type="ECO:0000256" key="1">
    <source>
        <dbReference type="SAM" id="Phobius"/>
    </source>
</evidence>